<dbReference type="Pfam" id="PF13499">
    <property type="entry name" value="EF-hand_7"/>
    <property type="match status" value="1"/>
</dbReference>
<proteinExistence type="predicted"/>
<evidence type="ECO:0000256" key="1">
    <source>
        <dbReference type="ARBA" id="ARBA00022723"/>
    </source>
</evidence>
<protein>
    <recommendedName>
        <fullName evidence="5">EF-hand domain-containing protein</fullName>
    </recommendedName>
</protein>
<feature type="region of interest" description="Disordered" evidence="4">
    <location>
        <begin position="23"/>
        <end position="62"/>
    </location>
</feature>
<evidence type="ECO:0000256" key="2">
    <source>
        <dbReference type="ARBA" id="ARBA00022737"/>
    </source>
</evidence>
<dbReference type="EMBL" id="CAUYUJ010005213">
    <property type="protein sequence ID" value="CAK0812678.1"/>
    <property type="molecule type" value="Genomic_DNA"/>
</dbReference>
<dbReference type="PROSITE" id="PS00018">
    <property type="entry name" value="EF_HAND_1"/>
    <property type="match status" value="2"/>
</dbReference>
<keyword evidence="3" id="KW-0106">Calcium</keyword>
<dbReference type="Proteomes" id="UP001189429">
    <property type="component" value="Unassembled WGS sequence"/>
</dbReference>
<dbReference type="Gene3D" id="1.10.238.10">
    <property type="entry name" value="EF-hand"/>
    <property type="match status" value="2"/>
</dbReference>
<feature type="domain" description="EF-hand" evidence="5">
    <location>
        <begin position="359"/>
        <end position="389"/>
    </location>
</feature>
<sequence>STMDSTAREAIFLDSCAAAINIAGKDDKKEKKASKDDGRQKERQRPKSAHPKQEAARAAHQNVWEDDELEIGRVPAALQKQPKVFVLSDDADLLDDELEDDGLDDGLDDPLQSVKGAAVPTVLASANAVAPAGWPVSRLLLRWRGEPALRVEFEAPKGGLSMPPSDVPLPGHLGGPALADHVLGVCPALQRHALQVHRILLAVRSQEVQVVTAHDGLPWVPRLPRSGTGHRWAAPTERCRLPPGTKLLVRALALRPGGQRAPGLRAKRETPPPEARWECPAVARLTAPWLPRALPPLAISARGAKNGTRLTSWQLRAASWRLLIPSDLGSILKALDTDGSGNIDYTEFIAASITQKQYSQKAVLWAAFRRFDLDGNGLISEKEMAAMIQDDASFKVAKELIKEADVDGDGQVSFDEFCKIMGASA</sequence>
<gene>
    <name evidence="6" type="ORF">PCOR1329_LOCUS16923</name>
</gene>
<dbReference type="SMART" id="SM00054">
    <property type="entry name" value="EFh"/>
    <property type="match status" value="3"/>
</dbReference>
<keyword evidence="2" id="KW-0677">Repeat</keyword>
<keyword evidence="1" id="KW-0479">Metal-binding</keyword>
<dbReference type="CDD" id="cd00051">
    <property type="entry name" value="EFh"/>
    <property type="match status" value="2"/>
</dbReference>
<evidence type="ECO:0000313" key="6">
    <source>
        <dbReference type="EMBL" id="CAK0812678.1"/>
    </source>
</evidence>
<keyword evidence="7" id="KW-1185">Reference proteome</keyword>
<name>A0ABN9R689_9DINO</name>
<dbReference type="InterPro" id="IPR011992">
    <property type="entry name" value="EF-hand-dom_pair"/>
</dbReference>
<dbReference type="InterPro" id="IPR002048">
    <property type="entry name" value="EF_hand_dom"/>
</dbReference>
<dbReference type="PROSITE" id="PS50222">
    <property type="entry name" value="EF_HAND_2"/>
    <property type="match status" value="3"/>
</dbReference>
<feature type="domain" description="EF-hand" evidence="5">
    <location>
        <begin position="392"/>
        <end position="425"/>
    </location>
</feature>
<comment type="caution">
    <text evidence="6">The sequence shown here is derived from an EMBL/GenBank/DDBJ whole genome shotgun (WGS) entry which is preliminary data.</text>
</comment>
<feature type="domain" description="EF-hand" evidence="5">
    <location>
        <begin position="323"/>
        <end position="358"/>
    </location>
</feature>
<accession>A0ABN9R689</accession>
<evidence type="ECO:0000256" key="4">
    <source>
        <dbReference type="SAM" id="MobiDB-lite"/>
    </source>
</evidence>
<dbReference type="PANTHER" id="PTHR45942">
    <property type="entry name" value="PROTEIN PHOSPATASE 3 REGULATORY SUBUNIT B ALPHA ISOFORM TYPE 1"/>
    <property type="match status" value="1"/>
</dbReference>
<dbReference type="SUPFAM" id="SSF47473">
    <property type="entry name" value="EF-hand"/>
    <property type="match status" value="1"/>
</dbReference>
<organism evidence="6 7">
    <name type="scientific">Prorocentrum cordatum</name>
    <dbReference type="NCBI Taxonomy" id="2364126"/>
    <lineage>
        <taxon>Eukaryota</taxon>
        <taxon>Sar</taxon>
        <taxon>Alveolata</taxon>
        <taxon>Dinophyceae</taxon>
        <taxon>Prorocentrales</taxon>
        <taxon>Prorocentraceae</taxon>
        <taxon>Prorocentrum</taxon>
    </lineage>
</organism>
<evidence type="ECO:0000313" key="7">
    <source>
        <dbReference type="Proteomes" id="UP001189429"/>
    </source>
</evidence>
<dbReference type="Pfam" id="PF13202">
    <property type="entry name" value="EF-hand_5"/>
    <property type="match status" value="1"/>
</dbReference>
<feature type="non-terminal residue" evidence="6">
    <location>
        <position position="1"/>
    </location>
</feature>
<dbReference type="InterPro" id="IPR018247">
    <property type="entry name" value="EF_Hand_1_Ca_BS"/>
</dbReference>
<feature type="compositionally biased region" description="Basic and acidic residues" evidence="4">
    <location>
        <begin position="24"/>
        <end position="57"/>
    </location>
</feature>
<evidence type="ECO:0000259" key="5">
    <source>
        <dbReference type="PROSITE" id="PS50222"/>
    </source>
</evidence>
<evidence type="ECO:0000256" key="3">
    <source>
        <dbReference type="ARBA" id="ARBA00022837"/>
    </source>
</evidence>
<reference evidence="6" key="1">
    <citation type="submission" date="2023-10" db="EMBL/GenBank/DDBJ databases">
        <authorList>
            <person name="Chen Y."/>
            <person name="Shah S."/>
            <person name="Dougan E. K."/>
            <person name="Thang M."/>
            <person name="Chan C."/>
        </authorList>
    </citation>
    <scope>NUCLEOTIDE SEQUENCE [LARGE SCALE GENOMIC DNA]</scope>
</reference>